<protein>
    <submittedName>
        <fullName evidence="1">Vacuolar protein sorting-associated protein 11</fullName>
    </submittedName>
</protein>
<comment type="caution">
    <text evidence="1">The sequence shown here is derived from an EMBL/GenBank/DDBJ whole genome shotgun (WGS) entry which is preliminary data.</text>
</comment>
<sequence>MSARYPKLASHLALSWGGEGTTASAAELYVGTCLEADDGDSKRTAAIEYLKDLIDRGQDAAVISVLTSSRGIGRSLMHANSEGMMPLLETLL</sequence>
<evidence type="ECO:0000313" key="1">
    <source>
        <dbReference type="EMBL" id="KAF4746464.1"/>
    </source>
</evidence>
<proteinExistence type="predicted"/>
<name>A0A7J6TMA7_PEROL</name>
<organism evidence="1 2">
    <name type="scientific">Perkinsus olseni</name>
    <name type="common">Perkinsus atlanticus</name>
    <dbReference type="NCBI Taxonomy" id="32597"/>
    <lineage>
        <taxon>Eukaryota</taxon>
        <taxon>Sar</taxon>
        <taxon>Alveolata</taxon>
        <taxon>Perkinsozoa</taxon>
        <taxon>Perkinsea</taxon>
        <taxon>Perkinsida</taxon>
        <taxon>Perkinsidae</taxon>
        <taxon>Perkinsus</taxon>
    </lineage>
</organism>
<evidence type="ECO:0000313" key="2">
    <source>
        <dbReference type="Proteomes" id="UP000574390"/>
    </source>
</evidence>
<dbReference type="EMBL" id="JABANM010006106">
    <property type="protein sequence ID" value="KAF4746464.1"/>
    <property type="molecule type" value="Genomic_DNA"/>
</dbReference>
<feature type="non-terminal residue" evidence="1">
    <location>
        <position position="92"/>
    </location>
</feature>
<dbReference type="Proteomes" id="UP000574390">
    <property type="component" value="Unassembled WGS sequence"/>
</dbReference>
<reference evidence="1 2" key="1">
    <citation type="submission" date="2020-04" db="EMBL/GenBank/DDBJ databases">
        <title>Perkinsus olseni comparative genomics.</title>
        <authorList>
            <person name="Bogema D.R."/>
        </authorList>
    </citation>
    <scope>NUCLEOTIDE SEQUENCE [LARGE SCALE GENOMIC DNA]</scope>
    <source>
        <strain evidence="1">ATCC PRA-205</strain>
    </source>
</reference>
<dbReference type="AlphaFoldDB" id="A0A7J6TMA7"/>
<accession>A0A7J6TMA7</accession>
<gene>
    <name evidence="1" type="primary">VPS11_6</name>
    <name evidence="1" type="ORF">FOZ62_017200</name>
</gene>